<feature type="non-terminal residue" evidence="3">
    <location>
        <position position="171"/>
    </location>
</feature>
<keyword evidence="4" id="KW-1185">Reference proteome</keyword>
<dbReference type="Gene3D" id="3.40.50.300">
    <property type="entry name" value="P-loop containing nucleotide triphosphate hydrolases"/>
    <property type="match status" value="1"/>
</dbReference>
<dbReference type="Pfam" id="PF24883">
    <property type="entry name" value="NPHP3_N"/>
    <property type="match status" value="1"/>
</dbReference>
<dbReference type="STRING" id="68775.A0A5C3LPT0"/>
<evidence type="ECO:0000259" key="2">
    <source>
        <dbReference type="Pfam" id="PF24883"/>
    </source>
</evidence>
<name>A0A5C3LPT0_9AGAR</name>
<sequence>MADARKLLQYLPHVNSAYDSSLNVAHSHLAEGTRSCVIDEIARWANATTVCEKALALTGPAGIGKSTIAHAMCRMLHKDGMLGASFSFHHGSEGLNDARILVPSIIHQLVANRPDIATPILEAVKANSGELSALYDPEFAVQSLIVHPLKSFRRDRTVPRIFLVIDGLDEC</sequence>
<proteinExistence type="predicted"/>
<reference evidence="3 4" key="1">
    <citation type="journal article" date="2019" name="Nat. Ecol. Evol.">
        <title>Megaphylogeny resolves global patterns of mushroom evolution.</title>
        <authorList>
            <person name="Varga T."/>
            <person name="Krizsan K."/>
            <person name="Foldi C."/>
            <person name="Dima B."/>
            <person name="Sanchez-Garcia M."/>
            <person name="Sanchez-Ramirez S."/>
            <person name="Szollosi G.J."/>
            <person name="Szarkandi J.G."/>
            <person name="Papp V."/>
            <person name="Albert L."/>
            <person name="Andreopoulos W."/>
            <person name="Angelini C."/>
            <person name="Antonin V."/>
            <person name="Barry K.W."/>
            <person name="Bougher N.L."/>
            <person name="Buchanan P."/>
            <person name="Buyck B."/>
            <person name="Bense V."/>
            <person name="Catcheside P."/>
            <person name="Chovatia M."/>
            <person name="Cooper J."/>
            <person name="Damon W."/>
            <person name="Desjardin D."/>
            <person name="Finy P."/>
            <person name="Geml J."/>
            <person name="Haridas S."/>
            <person name="Hughes K."/>
            <person name="Justo A."/>
            <person name="Karasinski D."/>
            <person name="Kautmanova I."/>
            <person name="Kiss B."/>
            <person name="Kocsube S."/>
            <person name="Kotiranta H."/>
            <person name="LaButti K.M."/>
            <person name="Lechner B.E."/>
            <person name="Liimatainen K."/>
            <person name="Lipzen A."/>
            <person name="Lukacs Z."/>
            <person name="Mihaltcheva S."/>
            <person name="Morgado L.N."/>
            <person name="Niskanen T."/>
            <person name="Noordeloos M.E."/>
            <person name="Ohm R.A."/>
            <person name="Ortiz-Santana B."/>
            <person name="Ovrebo C."/>
            <person name="Racz N."/>
            <person name="Riley R."/>
            <person name="Savchenko A."/>
            <person name="Shiryaev A."/>
            <person name="Soop K."/>
            <person name="Spirin V."/>
            <person name="Szebenyi C."/>
            <person name="Tomsovsky M."/>
            <person name="Tulloss R.E."/>
            <person name="Uehling J."/>
            <person name="Grigoriev I.V."/>
            <person name="Vagvolgyi C."/>
            <person name="Papp T."/>
            <person name="Martin F.M."/>
            <person name="Miettinen O."/>
            <person name="Hibbett D.S."/>
            <person name="Nagy L.G."/>
        </authorList>
    </citation>
    <scope>NUCLEOTIDE SEQUENCE [LARGE SCALE GENOMIC DNA]</scope>
    <source>
        <strain evidence="3 4">CBS 166.37</strain>
    </source>
</reference>
<evidence type="ECO:0000256" key="1">
    <source>
        <dbReference type="ARBA" id="ARBA00022737"/>
    </source>
</evidence>
<dbReference type="InterPro" id="IPR056884">
    <property type="entry name" value="NPHP3-like_N"/>
</dbReference>
<accession>A0A5C3LPT0</accession>
<dbReference type="Proteomes" id="UP000308652">
    <property type="component" value="Unassembled WGS sequence"/>
</dbReference>
<dbReference type="SUPFAM" id="SSF52540">
    <property type="entry name" value="P-loop containing nucleoside triphosphate hydrolases"/>
    <property type="match status" value="1"/>
</dbReference>
<keyword evidence="1" id="KW-0677">Repeat</keyword>
<dbReference type="AlphaFoldDB" id="A0A5C3LPT0"/>
<dbReference type="EMBL" id="ML213624">
    <property type="protein sequence ID" value="TFK35149.1"/>
    <property type="molecule type" value="Genomic_DNA"/>
</dbReference>
<dbReference type="InterPro" id="IPR027417">
    <property type="entry name" value="P-loop_NTPase"/>
</dbReference>
<evidence type="ECO:0000313" key="3">
    <source>
        <dbReference type="EMBL" id="TFK35149.1"/>
    </source>
</evidence>
<evidence type="ECO:0000313" key="4">
    <source>
        <dbReference type="Proteomes" id="UP000308652"/>
    </source>
</evidence>
<organism evidence="3 4">
    <name type="scientific">Crucibulum laeve</name>
    <dbReference type="NCBI Taxonomy" id="68775"/>
    <lineage>
        <taxon>Eukaryota</taxon>
        <taxon>Fungi</taxon>
        <taxon>Dikarya</taxon>
        <taxon>Basidiomycota</taxon>
        <taxon>Agaricomycotina</taxon>
        <taxon>Agaricomycetes</taxon>
        <taxon>Agaricomycetidae</taxon>
        <taxon>Agaricales</taxon>
        <taxon>Agaricineae</taxon>
        <taxon>Nidulariaceae</taxon>
        <taxon>Crucibulum</taxon>
    </lineage>
</organism>
<protein>
    <recommendedName>
        <fullName evidence="2">Nephrocystin 3-like N-terminal domain-containing protein</fullName>
    </recommendedName>
</protein>
<feature type="domain" description="Nephrocystin 3-like N-terminal" evidence="2">
    <location>
        <begin position="40"/>
        <end position="171"/>
    </location>
</feature>
<gene>
    <name evidence="3" type="ORF">BDQ12DRAFT_612226</name>
</gene>
<dbReference type="OrthoDB" id="2892288at2759"/>
<dbReference type="PANTHER" id="PTHR10039">
    <property type="entry name" value="AMELOGENIN"/>
    <property type="match status" value="1"/>
</dbReference>